<evidence type="ECO:0000313" key="2">
    <source>
        <dbReference type="Proteomes" id="UP000765509"/>
    </source>
</evidence>
<proteinExistence type="predicted"/>
<protein>
    <submittedName>
        <fullName evidence="1">Uncharacterized protein</fullName>
    </submittedName>
</protein>
<comment type="caution">
    <text evidence="1">The sequence shown here is derived from an EMBL/GenBank/DDBJ whole genome shotgun (WGS) entry which is preliminary data.</text>
</comment>
<organism evidence="1 2">
    <name type="scientific">Austropuccinia psidii MF-1</name>
    <dbReference type="NCBI Taxonomy" id="1389203"/>
    <lineage>
        <taxon>Eukaryota</taxon>
        <taxon>Fungi</taxon>
        <taxon>Dikarya</taxon>
        <taxon>Basidiomycota</taxon>
        <taxon>Pucciniomycotina</taxon>
        <taxon>Pucciniomycetes</taxon>
        <taxon>Pucciniales</taxon>
        <taxon>Sphaerophragmiaceae</taxon>
        <taxon>Austropuccinia</taxon>
    </lineage>
</organism>
<dbReference type="AlphaFoldDB" id="A0A9Q3D191"/>
<reference evidence="1" key="1">
    <citation type="submission" date="2021-03" db="EMBL/GenBank/DDBJ databases">
        <title>Draft genome sequence of rust myrtle Austropuccinia psidii MF-1, a brazilian biotype.</title>
        <authorList>
            <person name="Quecine M.C."/>
            <person name="Pachon D.M.R."/>
            <person name="Bonatelli M.L."/>
            <person name="Correr F.H."/>
            <person name="Franceschini L.M."/>
            <person name="Leite T.F."/>
            <person name="Margarido G.R.A."/>
            <person name="Almeida C.A."/>
            <person name="Ferrarezi J.A."/>
            <person name="Labate C.A."/>
        </authorList>
    </citation>
    <scope>NUCLEOTIDE SEQUENCE</scope>
    <source>
        <strain evidence="1">MF-1</strain>
    </source>
</reference>
<name>A0A9Q3D191_9BASI</name>
<dbReference type="Proteomes" id="UP000765509">
    <property type="component" value="Unassembled WGS sequence"/>
</dbReference>
<sequence length="78" mass="8414">MLTILTLAVPSQHASDAPLTLAQSSRPLMILTLLQPPQDEITMPPPISALTTPYAYNSYAPTVPSRYSSDTTLNPPYA</sequence>
<evidence type="ECO:0000313" key="1">
    <source>
        <dbReference type="EMBL" id="MBW0494989.1"/>
    </source>
</evidence>
<dbReference type="EMBL" id="AVOT02012859">
    <property type="protein sequence ID" value="MBW0494989.1"/>
    <property type="molecule type" value="Genomic_DNA"/>
</dbReference>
<accession>A0A9Q3D191</accession>
<keyword evidence="2" id="KW-1185">Reference proteome</keyword>
<gene>
    <name evidence="1" type="ORF">O181_034704</name>
</gene>